<dbReference type="SUPFAM" id="SSF57701">
    <property type="entry name" value="Zn2/Cys6 DNA-binding domain"/>
    <property type="match status" value="1"/>
</dbReference>
<dbReference type="Gene3D" id="4.10.240.10">
    <property type="entry name" value="Zn(2)-C6 fungal-type DNA-binding domain"/>
    <property type="match status" value="1"/>
</dbReference>
<dbReference type="Pfam" id="PF00172">
    <property type="entry name" value="Zn_clus"/>
    <property type="match status" value="1"/>
</dbReference>
<evidence type="ECO:0000313" key="5">
    <source>
        <dbReference type="Proteomes" id="UP000829364"/>
    </source>
</evidence>
<dbReference type="OrthoDB" id="10261408at2759"/>
<protein>
    <recommendedName>
        <fullName evidence="3">Zn(2)-C6 fungal-type domain-containing protein</fullName>
    </recommendedName>
</protein>
<feature type="domain" description="Zn(2)-C6 fungal-type" evidence="3">
    <location>
        <begin position="36"/>
        <end position="66"/>
    </location>
</feature>
<dbReference type="GO" id="GO:0008270">
    <property type="term" value="F:zinc ion binding"/>
    <property type="evidence" value="ECO:0007669"/>
    <property type="project" value="InterPro"/>
</dbReference>
<dbReference type="KEGG" id="ptkz:JDV02_003311"/>
<evidence type="ECO:0000259" key="3">
    <source>
        <dbReference type="PROSITE" id="PS50048"/>
    </source>
</evidence>
<dbReference type="GO" id="GO:0000981">
    <property type="term" value="F:DNA-binding transcription factor activity, RNA polymerase II-specific"/>
    <property type="evidence" value="ECO:0007669"/>
    <property type="project" value="InterPro"/>
</dbReference>
<organism evidence="4 5">
    <name type="scientific">Purpureocillium takamizusanense</name>
    <dbReference type="NCBI Taxonomy" id="2060973"/>
    <lineage>
        <taxon>Eukaryota</taxon>
        <taxon>Fungi</taxon>
        <taxon>Dikarya</taxon>
        <taxon>Ascomycota</taxon>
        <taxon>Pezizomycotina</taxon>
        <taxon>Sordariomycetes</taxon>
        <taxon>Hypocreomycetidae</taxon>
        <taxon>Hypocreales</taxon>
        <taxon>Ophiocordycipitaceae</taxon>
        <taxon>Purpureocillium</taxon>
    </lineage>
</organism>
<evidence type="ECO:0000256" key="2">
    <source>
        <dbReference type="SAM" id="MobiDB-lite"/>
    </source>
</evidence>
<dbReference type="GeneID" id="72065271"/>
<keyword evidence="5" id="KW-1185">Reference proteome</keyword>
<keyword evidence="1" id="KW-0539">Nucleus</keyword>
<dbReference type="PANTHER" id="PTHR47256">
    <property type="entry name" value="ZN(II)2CYS6 TRANSCRIPTION FACTOR (EUROFUNG)-RELATED"/>
    <property type="match status" value="1"/>
</dbReference>
<dbReference type="AlphaFoldDB" id="A0A9Q8QDV7"/>
<dbReference type="EMBL" id="CP086355">
    <property type="protein sequence ID" value="UNI16927.1"/>
    <property type="molecule type" value="Genomic_DNA"/>
</dbReference>
<feature type="compositionally biased region" description="Polar residues" evidence="2">
    <location>
        <begin position="117"/>
        <end position="129"/>
    </location>
</feature>
<sequence length="752" mass="83849">MKRRAYRALLPAAQGPDQEAATALPPPKKPRNLRIACEACRGKRVACGGERPKCGPCLKRGGECVYREPIQSPGSEVDALQKERDHLKTKLSGHARLLDQLKNLPEDEALGLLQRLRATSSSDSPNALSEMSGGMHNRLRPSNNLAARAMSPVVDSGLEHELAARHALIYPRLEPLDAGPLKILVESTLFKFRPPRVGQSNSTNSVLAVHPAAPLPLDGKPVHQRVQDPTFFTSAGAPLGPVPPQEYCDPRLSRLQIEFWTRVQIPNELAASLISFYLENDHPIMAMFDADLFLDDLVDHRLTYCSAMLVAALLYLSCQAYTRSDIRSSSFVPGFLDEARTLWRAEQSPDLVGTLAAAERITDPITTIAAAELMALGCQVNGQNELGYEFLNTGRRMAEQIGLINTPPTSPKLQYMNDKPPQWISAASHVAWGTYNWLSVHGLYFRDPPIAHPPTLPVPAERLSSVSRLLYGSEREEDSRLPPAYMGSTFSTMCRFWTIVQEVAVVYFKHDKRSLSQRVPLAFAEAKYQKLLAWTDTLVAGMARGEYSPGHVLIFHMNFHSVVMQLFHPFVREQSSFSKHRLRSFSSEDSCLANVFNASLNQLGRLMFIYRRSCVSATWSVFVNPPLIQLADAMLAERFSKTAHGRLFFLLCIGAWLDLHESYYFFWDIVKGFLARAMRDGTMTSNEAKSLMAELQRRGAHHGAPKLASSSIIIDFDRAAANPEEARSRAIAEQFDELALQEELTTGDYEES</sequence>
<dbReference type="RefSeq" id="XP_047840408.1">
    <property type="nucleotide sequence ID" value="XM_047984434.1"/>
</dbReference>
<evidence type="ECO:0000313" key="4">
    <source>
        <dbReference type="EMBL" id="UNI16927.1"/>
    </source>
</evidence>
<dbReference type="CDD" id="cd00067">
    <property type="entry name" value="GAL4"/>
    <property type="match status" value="1"/>
</dbReference>
<dbReference type="Proteomes" id="UP000829364">
    <property type="component" value="Chromosome 2"/>
</dbReference>
<dbReference type="InterPro" id="IPR053187">
    <property type="entry name" value="Notoamide_regulator"/>
</dbReference>
<dbReference type="InterPro" id="IPR036864">
    <property type="entry name" value="Zn2-C6_fun-type_DNA-bd_sf"/>
</dbReference>
<dbReference type="CDD" id="cd12148">
    <property type="entry name" value="fungal_TF_MHR"/>
    <property type="match status" value="1"/>
</dbReference>
<gene>
    <name evidence="4" type="ORF">JDV02_003311</name>
</gene>
<name>A0A9Q8QDV7_9HYPO</name>
<dbReference type="PANTHER" id="PTHR47256:SF1">
    <property type="entry name" value="ZN(II)2CYS6 TRANSCRIPTION FACTOR (EUROFUNG)"/>
    <property type="match status" value="1"/>
</dbReference>
<accession>A0A9Q8QDV7</accession>
<dbReference type="PROSITE" id="PS00463">
    <property type="entry name" value="ZN2_CY6_FUNGAL_1"/>
    <property type="match status" value="1"/>
</dbReference>
<dbReference type="SMART" id="SM00066">
    <property type="entry name" value="GAL4"/>
    <property type="match status" value="1"/>
</dbReference>
<reference evidence="4" key="1">
    <citation type="submission" date="2021-11" db="EMBL/GenBank/DDBJ databases">
        <title>Purpureocillium_takamizusanense_genome.</title>
        <authorList>
            <person name="Nguyen N.-H."/>
        </authorList>
    </citation>
    <scope>NUCLEOTIDE SEQUENCE</scope>
    <source>
        <strain evidence="4">PT3</strain>
    </source>
</reference>
<dbReference type="InterPro" id="IPR001138">
    <property type="entry name" value="Zn2Cys6_DnaBD"/>
</dbReference>
<proteinExistence type="predicted"/>
<feature type="region of interest" description="Disordered" evidence="2">
    <location>
        <begin position="117"/>
        <end position="140"/>
    </location>
</feature>
<evidence type="ECO:0000256" key="1">
    <source>
        <dbReference type="ARBA" id="ARBA00023242"/>
    </source>
</evidence>
<dbReference type="PROSITE" id="PS50048">
    <property type="entry name" value="ZN2_CY6_FUNGAL_2"/>
    <property type="match status" value="1"/>
</dbReference>